<dbReference type="Pfam" id="PF00460">
    <property type="entry name" value="Flg_bb_rod"/>
    <property type="match status" value="1"/>
</dbReference>
<keyword evidence="3 6" id="KW-0975">Bacterial flagellum</keyword>
<feature type="domain" description="Flagellar basal body rod protein N-terminal" evidence="7">
    <location>
        <begin position="5"/>
        <end position="35"/>
    </location>
</feature>
<dbReference type="PANTHER" id="PTHR30435">
    <property type="entry name" value="FLAGELLAR PROTEIN"/>
    <property type="match status" value="1"/>
</dbReference>
<accession>A0A6I5XXI8</accession>
<dbReference type="InterPro" id="IPR010930">
    <property type="entry name" value="Flg_bb/hook_C_dom"/>
</dbReference>
<dbReference type="EMBL" id="CP012508">
    <property type="protein sequence ID" value="ALB23096.1"/>
    <property type="molecule type" value="Genomic_DNA"/>
</dbReference>
<dbReference type="Pfam" id="PF06429">
    <property type="entry name" value="Flg_bbr_C"/>
    <property type="match status" value="1"/>
</dbReference>
<evidence type="ECO:0000256" key="2">
    <source>
        <dbReference type="ARBA" id="ARBA00009677"/>
    </source>
</evidence>
<dbReference type="InterPro" id="IPR020013">
    <property type="entry name" value="Flagellar_FlgE/F/G"/>
</dbReference>
<reference evidence="10 11" key="1">
    <citation type="journal article" date="2014" name="Genome Announc.">
        <title>Comparative Genome Analysis of Two Isolates of the Fish Pathogen Piscirickettsia salmonis from Different Hosts Reveals Major Differences in Virulence-Associated Secretion Systems.</title>
        <authorList>
            <person name="Bohle H."/>
            <person name="Henriquez P."/>
            <person name="Grothusen H."/>
            <person name="Navas E."/>
            <person name="Sandoval A."/>
            <person name="Bustamante F."/>
            <person name="Bustos P."/>
            <person name="Mancilla M."/>
        </authorList>
    </citation>
    <scope>NUCLEOTIDE SEQUENCE [LARGE SCALE GENOMIC DNA]</scope>
    <source>
        <strain evidence="11">B1-32597</strain>
    </source>
</reference>
<dbReference type="SUPFAM" id="SSF117143">
    <property type="entry name" value="Flagellar hook protein flgE"/>
    <property type="match status" value="1"/>
</dbReference>
<dbReference type="Pfam" id="PF22692">
    <property type="entry name" value="LlgE_F_G_D1"/>
    <property type="match status" value="1"/>
</dbReference>
<dbReference type="GO" id="GO:0071978">
    <property type="term" value="P:bacterial-type flagellum-dependent swarming motility"/>
    <property type="evidence" value="ECO:0007669"/>
    <property type="project" value="TreeGrafter"/>
</dbReference>
<feature type="domain" description="Flagellar basal-body/hook protein C-terminal" evidence="8">
    <location>
        <begin position="199"/>
        <end position="240"/>
    </location>
</feature>
<evidence type="ECO:0000313" key="11">
    <source>
        <dbReference type="Proteomes" id="UP000029558"/>
    </source>
</evidence>
<dbReference type="NCBIfam" id="NF009280">
    <property type="entry name" value="PRK12640.1"/>
    <property type="match status" value="1"/>
</dbReference>
<organism evidence="10 11">
    <name type="scientific">Piscirickettsia salmonis</name>
    <dbReference type="NCBI Taxonomy" id="1238"/>
    <lineage>
        <taxon>Bacteria</taxon>
        <taxon>Pseudomonadati</taxon>
        <taxon>Pseudomonadota</taxon>
        <taxon>Gammaproteobacteria</taxon>
        <taxon>Thiotrichales</taxon>
        <taxon>Piscirickettsiaceae</taxon>
        <taxon>Piscirickettsia</taxon>
    </lineage>
</organism>
<evidence type="ECO:0000256" key="5">
    <source>
        <dbReference type="ARBA" id="ARBA00040228"/>
    </source>
</evidence>
<dbReference type="InterPro" id="IPR053967">
    <property type="entry name" value="LlgE_F_G-like_D1"/>
</dbReference>
<keyword evidence="10" id="KW-0966">Cell projection</keyword>
<evidence type="ECO:0000259" key="9">
    <source>
        <dbReference type="Pfam" id="PF22692"/>
    </source>
</evidence>
<evidence type="ECO:0000256" key="1">
    <source>
        <dbReference type="ARBA" id="ARBA00004117"/>
    </source>
</evidence>
<proteinExistence type="inferred from homology"/>
<comment type="subunit">
    <text evidence="4 6">The basal body constitutes a major portion of the flagellar organelle and consists of five rings (E,L,P,S, and M) mounted on a central rod. The rod consists of about 26 subunits of FlgG in the distal portion, and FlgB, FlgC and FlgF are thought to build up the proximal portion of the rod with about 6 subunits each.</text>
</comment>
<evidence type="ECO:0000256" key="4">
    <source>
        <dbReference type="ARBA" id="ARBA00038560"/>
    </source>
</evidence>
<dbReference type="NCBIfam" id="TIGR03506">
    <property type="entry name" value="FlgEFG_subfam"/>
    <property type="match status" value="1"/>
</dbReference>
<dbReference type="InterPro" id="IPR037925">
    <property type="entry name" value="FlgE/F/G-like"/>
</dbReference>
<evidence type="ECO:0000256" key="6">
    <source>
        <dbReference type="RuleBase" id="RU362116"/>
    </source>
</evidence>
<dbReference type="Proteomes" id="UP000029558">
    <property type="component" value="Chromosome"/>
</dbReference>
<evidence type="ECO:0000259" key="8">
    <source>
        <dbReference type="Pfam" id="PF06429"/>
    </source>
</evidence>
<comment type="similarity">
    <text evidence="2 6">Belongs to the flagella basal body rod proteins family.</text>
</comment>
<comment type="subcellular location">
    <subcellularLocation>
        <location evidence="1 6">Bacterial flagellum basal body</location>
    </subcellularLocation>
</comment>
<evidence type="ECO:0000313" key="10">
    <source>
        <dbReference type="EMBL" id="ALB23096.1"/>
    </source>
</evidence>
<dbReference type="AlphaFoldDB" id="A0A6I5XXI8"/>
<dbReference type="GO" id="GO:0030694">
    <property type="term" value="C:bacterial-type flagellum basal body, rod"/>
    <property type="evidence" value="ECO:0007669"/>
    <property type="project" value="UniProtKB-UniRule"/>
</dbReference>
<evidence type="ECO:0000256" key="3">
    <source>
        <dbReference type="ARBA" id="ARBA00023143"/>
    </source>
</evidence>
<feature type="domain" description="Flagellar hook protein FlgE/F/G-like D1" evidence="9">
    <location>
        <begin position="81"/>
        <end position="144"/>
    </location>
</feature>
<sequence>MDHGIYIAMSGAKQAFTKLAMNNNNLSNASTTGFREDLQQFRTQSVFGDYFPSRAYAMVERPGYRTEAGSFITTGRNLDAAIKGDGWFAVLAPDGNENYTRRGDFKLTPEGTLLTGDGHPVIGDGGPIFLPPASELQIAENGRILIKAAGVQNAQFEVVGQLKLVNAPSQSMNKNNYGLFQFGENIPLELDPAVVIESRVLEGSNVNPVAALVNNIEISRQYETQVKMIAALRSNAQESVRIMQI</sequence>
<dbReference type="OrthoDB" id="9804559at2"/>
<keyword evidence="10" id="KW-0969">Cilium</keyword>
<evidence type="ECO:0000259" key="7">
    <source>
        <dbReference type="Pfam" id="PF00460"/>
    </source>
</evidence>
<gene>
    <name evidence="10" type="primary">flgF</name>
    <name evidence="10" type="ORF">KU39_1916</name>
</gene>
<keyword evidence="10" id="KW-0282">Flagellum</keyword>
<dbReference type="InterPro" id="IPR001444">
    <property type="entry name" value="Flag_bb_rod_N"/>
</dbReference>
<dbReference type="PANTHER" id="PTHR30435:SF18">
    <property type="entry name" value="FLAGELLAR BASAL-BODY ROD PROTEIN FLGF"/>
    <property type="match status" value="1"/>
</dbReference>
<protein>
    <recommendedName>
        <fullName evidence="5 6">Flagellar basal-body rod protein FlgF</fullName>
    </recommendedName>
</protein>
<name>A0A6I5XXI8_PISSA</name>
<dbReference type="RefSeq" id="WP_027242991.1">
    <property type="nucleotide sequence ID" value="NZ_CP012508.1"/>
</dbReference>